<accession>A0A1J6KSX5</accession>
<dbReference type="InterPro" id="IPR044562">
    <property type="entry name" value="CAR1-11"/>
</dbReference>
<feature type="domain" description="C2" evidence="12">
    <location>
        <begin position="1"/>
        <end position="81"/>
    </location>
</feature>
<dbReference type="SUPFAM" id="SSF49562">
    <property type="entry name" value="C2 domain (Calcium/lipid-binding domain, CaLB)"/>
    <property type="match status" value="1"/>
</dbReference>
<evidence type="ECO:0000259" key="12">
    <source>
        <dbReference type="PROSITE" id="PS50004"/>
    </source>
</evidence>
<evidence type="ECO:0000256" key="4">
    <source>
        <dbReference type="ARBA" id="ARBA00022475"/>
    </source>
</evidence>
<evidence type="ECO:0000256" key="7">
    <source>
        <dbReference type="ARBA" id="ARBA00022837"/>
    </source>
</evidence>
<organism evidence="13 14">
    <name type="scientific">Nicotiana attenuata</name>
    <name type="common">Coyote tobacco</name>
    <dbReference type="NCBI Taxonomy" id="49451"/>
    <lineage>
        <taxon>Eukaryota</taxon>
        <taxon>Viridiplantae</taxon>
        <taxon>Streptophyta</taxon>
        <taxon>Embryophyta</taxon>
        <taxon>Tracheophyta</taxon>
        <taxon>Spermatophyta</taxon>
        <taxon>Magnoliopsida</taxon>
        <taxon>eudicotyledons</taxon>
        <taxon>Gunneridae</taxon>
        <taxon>Pentapetalae</taxon>
        <taxon>asterids</taxon>
        <taxon>lamiids</taxon>
        <taxon>Solanales</taxon>
        <taxon>Solanaceae</taxon>
        <taxon>Nicotianoideae</taxon>
        <taxon>Nicotianeae</taxon>
        <taxon>Nicotiana</taxon>
    </lineage>
</organism>
<evidence type="ECO:0000256" key="8">
    <source>
        <dbReference type="ARBA" id="ARBA00023121"/>
    </source>
</evidence>
<keyword evidence="8" id="KW-0446">Lipid-binding</keyword>
<keyword evidence="7" id="KW-0106">Calcium</keyword>
<dbReference type="GO" id="GO:0005886">
    <property type="term" value="C:plasma membrane"/>
    <property type="evidence" value="ECO:0007669"/>
    <property type="project" value="UniProtKB-SubCell"/>
</dbReference>
<keyword evidence="10" id="KW-0539">Nucleus</keyword>
<evidence type="ECO:0000256" key="9">
    <source>
        <dbReference type="ARBA" id="ARBA00023136"/>
    </source>
</evidence>
<reference evidence="13" key="1">
    <citation type="submission" date="2016-11" db="EMBL/GenBank/DDBJ databases">
        <title>The genome of Nicotiana attenuata.</title>
        <authorList>
            <person name="Xu S."/>
            <person name="Brockmoeller T."/>
            <person name="Gaquerel E."/>
            <person name="Navarro A."/>
            <person name="Kuhl H."/>
            <person name="Gase K."/>
            <person name="Ling Z."/>
            <person name="Zhou W."/>
            <person name="Kreitzer C."/>
            <person name="Stanke M."/>
            <person name="Tang H."/>
            <person name="Lyons E."/>
            <person name="Pandey P."/>
            <person name="Pandey S.P."/>
            <person name="Timmermann B."/>
            <person name="Baldwin I.T."/>
        </authorList>
    </citation>
    <scope>NUCLEOTIDE SEQUENCE [LARGE SCALE GENOMIC DNA]</scope>
    <source>
        <strain evidence="13">UT</strain>
    </source>
</reference>
<dbReference type="Gene3D" id="2.60.40.150">
    <property type="entry name" value="C2 domain"/>
    <property type="match status" value="1"/>
</dbReference>
<comment type="similarity">
    <text evidence="11">Belongs to the plant CAR protein family.</text>
</comment>
<dbReference type="InterPro" id="IPR035892">
    <property type="entry name" value="C2_domain_sf"/>
</dbReference>
<dbReference type="Gramene" id="OIT27880">
    <property type="protein sequence ID" value="OIT27880"/>
    <property type="gene ID" value="A4A49_23666"/>
</dbReference>
<dbReference type="GO" id="GO:0005096">
    <property type="term" value="F:GTPase activator activity"/>
    <property type="evidence" value="ECO:0007669"/>
    <property type="project" value="UniProtKB-KW"/>
</dbReference>
<dbReference type="Proteomes" id="UP000187609">
    <property type="component" value="Unassembled WGS sequence"/>
</dbReference>
<sequence>MLGLLKIRVQRGINPPLKDTFHSDPYVVVTMGEQRVKTSCRKKNCNPVWNDELFLALKYPNVPVLLKRKAKNKGVLWMQKE</sequence>
<keyword evidence="4" id="KW-1003">Cell membrane</keyword>
<keyword evidence="6" id="KW-0479">Metal-binding</keyword>
<dbReference type="EMBL" id="MJEQ01002246">
    <property type="protein sequence ID" value="OIT27880.1"/>
    <property type="molecule type" value="Genomic_DNA"/>
</dbReference>
<dbReference type="Pfam" id="PF00168">
    <property type="entry name" value="C2"/>
    <property type="match status" value="1"/>
</dbReference>
<evidence type="ECO:0000256" key="2">
    <source>
        <dbReference type="ARBA" id="ARBA00004236"/>
    </source>
</evidence>
<dbReference type="GO" id="GO:0005634">
    <property type="term" value="C:nucleus"/>
    <property type="evidence" value="ECO:0007669"/>
    <property type="project" value="UniProtKB-SubCell"/>
</dbReference>
<keyword evidence="9" id="KW-0472">Membrane</keyword>
<evidence type="ECO:0000313" key="13">
    <source>
        <dbReference type="EMBL" id="OIT27880.1"/>
    </source>
</evidence>
<dbReference type="SMR" id="A0A1J6KSX5"/>
<evidence type="ECO:0000256" key="5">
    <source>
        <dbReference type="ARBA" id="ARBA00022682"/>
    </source>
</evidence>
<dbReference type="STRING" id="49451.A0A1J6KSX5"/>
<dbReference type="GO" id="GO:0008289">
    <property type="term" value="F:lipid binding"/>
    <property type="evidence" value="ECO:0007669"/>
    <property type="project" value="UniProtKB-KW"/>
</dbReference>
<dbReference type="OMA" id="VWNDELF"/>
<dbReference type="InterPro" id="IPR000008">
    <property type="entry name" value="C2_dom"/>
</dbReference>
<dbReference type="AlphaFoldDB" id="A0A1J6KSX5"/>
<evidence type="ECO:0000256" key="1">
    <source>
        <dbReference type="ARBA" id="ARBA00004123"/>
    </source>
</evidence>
<evidence type="ECO:0000256" key="6">
    <source>
        <dbReference type="ARBA" id="ARBA00022723"/>
    </source>
</evidence>
<evidence type="ECO:0000256" key="11">
    <source>
        <dbReference type="ARBA" id="ARBA00024037"/>
    </source>
</evidence>
<keyword evidence="5" id="KW-0938">Abscisic acid signaling pathway</keyword>
<dbReference type="PANTHER" id="PTHR45933">
    <property type="entry name" value="PROTEIN C2-DOMAIN ABA-RELATED 4"/>
    <property type="match status" value="1"/>
</dbReference>
<keyword evidence="14" id="KW-1185">Reference proteome</keyword>
<dbReference type="PANTHER" id="PTHR45933:SF17">
    <property type="entry name" value="PROTEIN C2-DOMAIN ABA-RELATED 7-LIKE"/>
    <property type="match status" value="1"/>
</dbReference>
<evidence type="ECO:0000256" key="3">
    <source>
        <dbReference type="ARBA" id="ARBA00022468"/>
    </source>
</evidence>
<evidence type="ECO:0000256" key="10">
    <source>
        <dbReference type="ARBA" id="ARBA00023242"/>
    </source>
</evidence>
<proteinExistence type="inferred from homology"/>
<name>A0A1J6KSX5_NICAT</name>
<gene>
    <name evidence="13" type="primary">CAR7_1</name>
    <name evidence="13" type="ORF">A4A49_23666</name>
</gene>
<keyword evidence="3" id="KW-0343">GTPase activation</keyword>
<evidence type="ECO:0000313" key="14">
    <source>
        <dbReference type="Proteomes" id="UP000187609"/>
    </source>
</evidence>
<dbReference type="GO" id="GO:0009738">
    <property type="term" value="P:abscisic acid-activated signaling pathway"/>
    <property type="evidence" value="ECO:0007669"/>
    <property type="project" value="UniProtKB-KW"/>
</dbReference>
<comment type="caution">
    <text evidence="13">The sequence shown here is derived from an EMBL/GenBank/DDBJ whole genome shotgun (WGS) entry which is preliminary data.</text>
</comment>
<protein>
    <submittedName>
        <fullName evidence="13">Protein c2-domain aba-related 7</fullName>
    </submittedName>
</protein>
<dbReference type="PROSITE" id="PS50004">
    <property type="entry name" value="C2"/>
    <property type="match status" value="1"/>
</dbReference>
<comment type="subcellular location">
    <subcellularLocation>
        <location evidence="2">Cell membrane</location>
    </subcellularLocation>
    <subcellularLocation>
        <location evidence="1">Nucleus</location>
    </subcellularLocation>
</comment>
<dbReference type="GO" id="GO:0046872">
    <property type="term" value="F:metal ion binding"/>
    <property type="evidence" value="ECO:0007669"/>
    <property type="project" value="UniProtKB-KW"/>
</dbReference>